<keyword evidence="2" id="KW-1133">Transmembrane helix</keyword>
<keyword evidence="4" id="KW-1185">Reference proteome</keyword>
<keyword evidence="2" id="KW-0472">Membrane</keyword>
<dbReference type="EMBL" id="JQZV01000008">
    <property type="protein sequence ID" value="KGN92668.1"/>
    <property type="molecule type" value="Genomic_DNA"/>
</dbReference>
<evidence type="ECO:0000313" key="4">
    <source>
        <dbReference type="Proteomes" id="UP000030101"/>
    </source>
</evidence>
<gene>
    <name evidence="3" type="ORF">HQ43_03995</name>
</gene>
<feature type="transmembrane region" description="Helical" evidence="2">
    <location>
        <begin position="31"/>
        <end position="48"/>
    </location>
</feature>
<evidence type="ECO:0000256" key="2">
    <source>
        <dbReference type="SAM" id="Phobius"/>
    </source>
</evidence>
<sequence length="237" mass="27178">MERQLLGKEDEDKDLIFGSDTRNRQQQMKKFILILSLCLISFVVHAQSDPKTDKQIASIRAAYNKATQMAMHSAAKKDKENCMTLTMSRNMPGSGLSRLTTEFFFIPGTDEEHPFNELYLVRTSWNYGTEKFYREFLFDPKSGDLLFSYYKGNETESNASSESLPASVERRIYYAGTKAIRYTTITTPLDPQTRKPLPNGAKQKQEGAKPLPKLLWDDAEISRSFYDTFNNVSNVEF</sequence>
<comment type="caution">
    <text evidence="3">The sequence shown here is derived from an EMBL/GenBank/DDBJ whole genome shotgun (WGS) entry which is preliminary data.</text>
</comment>
<name>A0ABR4XL85_9PORP</name>
<proteinExistence type="predicted"/>
<reference evidence="3 4" key="1">
    <citation type="submission" date="2014-08" db="EMBL/GenBank/DDBJ databases">
        <title>Porphyromonas canoris strain:OH2762 Genome sequencing.</title>
        <authorList>
            <person name="Wallis C."/>
            <person name="Deusch O."/>
            <person name="O'Flynn C."/>
            <person name="Davis I."/>
            <person name="Jospin G."/>
            <person name="Darling A.E."/>
            <person name="Coil D.A."/>
            <person name="Alexiev A."/>
            <person name="Horsfall A."/>
            <person name="Kirkwood N."/>
            <person name="Harris S."/>
            <person name="Eisen J.A."/>
        </authorList>
    </citation>
    <scope>NUCLEOTIDE SEQUENCE [LARGE SCALE GENOMIC DNA]</scope>
    <source>
        <strain evidence="4">COT-108 OH2762</strain>
    </source>
</reference>
<keyword evidence="2" id="KW-0812">Transmembrane</keyword>
<organism evidence="3 4">
    <name type="scientific">Porphyromonas canoris</name>
    <dbReference type="NCBI Taxonomy" id="36875"/>
    <lineage>
        <taxon>Bacteria</taxon>
        <taxon>Pseudomonadati</taxon>
        <taxon>Bacteroidota</taxon>
        <taxon>Bacteroidia</taxon>
        <taxon>Bacteroidales</taxon>
        <taxon>Porphyromonadaceae</taxon>
        <taxon>Porphyromonas</taxon>
    </lineage>
</organism>
<dbReference type="RefSeq" id="WP_036789931.1">
    <property type="nucleotide sequence ID" value="NZ_JQZV01000008.1"/>
</dbReference>
<feature type="region of interest" description="Disordered" evidence="1">
    <location>
        <begin position="188"/>
        <end position="208"/>
    </location>
</feature>
<evidence type="ECO:0000256" key="1">
    <source>
        <dbReference type="SAM" id="MobiDB-lite"/>
    </source>
</evidence>
<dbReference type="Proteomes" id="UP000030101">
    <property type="component" value="Unassembled WGS sequence"/>
</dbReference>
<protein>
    <submittedName>
        <fullName evidence="3">Uncharacterized protein</fullName>
    </submittedName>
</protein>
<evidence type="ECO:0000313" key="3">
    <source>
        <dbReference type="EMBL" id="KGN92668.1"/>
    </source>
</evidence>
<accession>A0ABR4XL85</accession>